<feature type="binding site" evidence="8">
    <location>
        <position position="369"/>
    </location>
    <ligand>
        <name>Mn(2+)</name>
        <dbReference type="ChEBI" id="CHEBI:29035"/>
        <label>1</label>
    </ligand>
</feature>
<evidence type="ECO:0000313" key="10">
    <source>
        <dbReference type="EMBL" id="RZU43408.1"/>
    </source>
</evidence>
<evidence type="ECO:0000256" key="6">
    <source>
        <dbReference type="ARBA" id="ARBA00022801"/>
    </source>
</evidence>
<dbReference type="NCBIfam" id="NF002074">
    <property type="entry name" value="PRK00913.1-4"/>
    <property type="match status" value="1"/>
</dbReference>
<dbReference type="NCBIfam" id="NF002083">
    <property type="entry name" value="PRK00913.3-5"/>
    <property type="match status" value="1"/>
</dbReference>
<dbReference type="GO" id="GO:0006508">
    <property type="term" value="P:proteolysis"/>
    <property type="evidence" value="ECO:0007669"/>
    <property type="project" value="UniProtKB-KW"/>
</dbReference>
<dbReference type="RefSeq" id="WP_130421946.1">
    <property type="nucleotide sequence ID" value="NZ_SHKW01000001.1"/>
</dbReference>
<dbReference type="Proteomes" id="UP000292958">
    <property type="component" value="Unassembled WGS sequence"/>
</dbReference>
<evidence type="ECO:0000256" key="8">
    <source>
        <dbReference type="HAMAP-Rule" id="MF_00181"/>
    </source>
</evidence>
<dbReference type="Pfam" id="PF00883">
    <property type="entry name" value="Peptidase_M17"/>
    <property type="match status" value="1"/>
</dbReference>
<organism evidence="10 11">
    <name type="scientific">Edaphobacter modestus</name>
    <dbReference type="NCBI Taxonomy" id="388466"/>
    <lineage>
        <taxon>Bacteria</taxon>
        <taxon>Pseudomonadati</taxon>
        <taxon>Acidobacteriota</taxon>
        <taxon>Terriglobia</taxon>
        <taxon>Terriglobales</taxon>
        <taxon>Acidobacteriaceae</taxon>
        <taxon>Edaphobacter</taxon>
    </lineage>
</organism>
<dbReference type="InterPro" id="IPR008283">
    <property type="entry name" value="Peptidase_M17_N"/>
</dbReference>
<comment type="caution">
    <text evidence="10">The sequence shown here is derived from an EMBL/GenBank/DDBJ whole genome shotgun (WGS) entry which is preliminary data.</text>
</comment>
<dbReference type="Gene3D" id="3.40.630.10">
    <property type="entry name" value="Zn peptidases"/>
    <property type="match status" value="1"/>
</dbReference>
<feature type="binding site" evidence="8">
    <location>
        <position position="290"/>
    </location>
    <ligand>
        <name>Mn(2+)</name>
        <dbReference type="ChEBI" id="CHEBI:29035"/>
        <label>1</label>
    </ligand>
</feature>
<accession>A0A4Q7Z000</accession>
<evidence type="ECO:0000256" key="3">
    <source>
        <dbReference type="ARBA" id="ARBA00009528"/>
    </source>
</evidence>
<name>A0A4Q7Z000_9BACT</name>
<feature type="binding site" evidence="8">
    <location>
        <position position="285"/>
    </location>
    <ligand>
        <name>Mn(2+)</name>
        <dbReference type="ChEBI" id="CHEBI:29035"/>
        <label>2</label>
    </ligand>
</feature>
<dbReference type="PRINTS" id="PR00481">
    <property type="entry name" value="LAMNOPPTDASE"/>
</dbReference>
<evidence type="ECO:0000256" key="7">
    <source>
        <dbReference type="ARBA" id="ARBA00023211"/>
    </source>
</evidence>
<dbReference type="GO" id="GO:0005737">
    <property type="term" value="C:cytoplasm"/>
    <property type="evidence" value="ECO:0007669"/>
    <property type="project" value="UniProtKB-SubCell"/>
</dbReference>
<dbReference type="SUPFAM" id="SSF53187">
    <property type="entry name" value="Zn-dependent exopeptidases"/>
    <property type="match status" value="1"/>
</dbReference>
<dbReference type="EC" id="3.4.11.1" evidence="8"/>
<evidence type="ECO:0000256" key="4">
    <source>
        <dbReference type="ARBA" id="ARBA00022438"/>
    </source>
</evidence>
<reference evidence="10 11" key="1">
    <citation type="submission" date="2019-02" db="EMBL/GenBank/DDBJ databases">
        <title>Genomic Encyclopedia of Archaeal and Bacterial Type Strains, Phase II (KMG-II): from individual species to whole genera.</title>
        <authorList>
            <person name="Goeker M."/>
        </authorList>
    </citation>
    <scope>NUCLEOTIDE SEQUENCE [LARGE SCALE GENOMIC DNA]</scope>
    <source>
        <strain evidence="10 11">DSM 18101</strain>
    </source>
</reference>
<dbReference type="SUPFAM" id="SSF52949">
    <property type="entry name" value="Macro domain-like"/>
    <property type="match status" value="1"/>
</dbReference>
<feature type="binding site" evidence="8">
    <location>
        <position position="367"/>
    </location>
    <ligand>
        <name>Mn(2+)</name>
        <dbReference type="ChEBI" id="CHEBI:29035"/>
        <label>1</label>
    </ligand>
</feature>
<dbReference type="EC" id="3.4.11.10" evidence="8"/>
<dbReference type="InterPro" id="IPR023042">
    <property type="entry name" value="Peptidase_M17_leu_NH2_pept"/>
</dbReference>
<evidence type="ECO:0000313" key="11">
    <source>
        <dbReference type="Proteomes" id="UP000292958"/>
    </source>
</evidence>
<feature type="binding site" evidence="8">
    <location>
        <position position="369"/>
    </location>
    <ligand>
        <name>Mn(2+)</name>
        <dbReference type="ChEBI" id="CHEBI:29035"/>
        <label>2</label>
    </ligand>
</feature>
<evidence type="ECO:0000259" key="9">
    <source>
        <dbReference type="PROSITE" id="PS00631"/>
    </source>
</evidence>
<keyword evidence="7 8" id="KW-0464">Manganese</keyword>
<dbReference type="InterPro" id="IPR000819">
    <property type="entry name" value="Peptidase_M17_C"/>
</dbReference>
<feature type="active site" evidence="8">
    <location>
        <position position="371"/>
    </location>
</feature>
<keyword evidence="11" id="KW-1185">Reference proteome</keyword>
<dbReference type="GO" id="GO:0070006">
    <property type="term" value="F:metalloaminopeptidase activity"/>
    <property type="evidence" value="ECO:0007669"/>
    <property type="project" value="InterPro"/>
</dbReference>
<feature type="domain" description="Cytosol aminopeptidase" evidence="9">
    <location>
        <begin position="365"/>
        <end position="372"/>
    </location>
</feature>
<dbReference type="AlphaFoldDB" id="A0A4Q7Z000"/>
<evidence type="ECO:0000256" key="2">
    <source>
        <dbReference type="ARBA" id="ARBA00000967"/>
    </source>
</evidence>
<dbReference type="PROSITE" id="PS00631">
    <property type="entry name" value="CYTOSOL_AP"/>
    <property type="match status" value="1"/>
</dbReference>
<keyword evidence="6 8" id="KW-0378">Hydrolase</keyword>
<dbReference type="CDD" id="cd00433">
    <property type="entry name" value="Peptidase_M17"/>
    <property type="match status" value="1"/>
</dbReference>
<feature type="binding site" evidence="8">
    <location>
        <position position="308"/>
    </location>
    <ligand>
        <name>Mn(2+)</name>
        <dbReference type="ChEBI" id="CHEBI:29035"/>
        <label>2</label>
    </ligand>
</feature>
<keyword evidence="8" id="KW-0479">Metal-binding</keyword>
<gene>
    <name evidence="8" type="primary">pepA</name>
    <name evidence="10" type="ORF">BDD14_5067</name>
</gene>
<keyword evidence="4 8" id="KW-0031">Aminopeptidase</keyword>
<evidence type="ECO:0000256" key="1">
    <source>
        <dbReference type="ARBA" id="ARBA00000135"/>
    </source>
</evidence>
<dbReference type="NCBIfam" id="NF002073">
    <property type="entry name" value="PRK00913.1-2"/>
    <property type="match status" value="1"/>
</dbReference>
<dbReference type="InterPro" id="IPR043472">
    <property type="entry name" value="Macro_dom-like"/>
</dbReference>
<comment type="function">
    <text evidence="8">Presumably involved in the processing and regular turnover of intracellular proteins. Catalyzes the removal of unsubstituted N-terminal amino acids from various peptides.</text>
</comment>
<dbReference type="Pfam" id="PF02789">
    <property type="entry name" value="Peptidase_M17_N"/>
    <property type="match status" value="1"/>
</dbReference>
<feature type="active site" evidence="8">
    <location>
        <position position="297"/>
    </location>
</feature>
<sequence>MDMKLVFQDAAGFQTPLLTVFAVDVAIGKDADPLIALLTTSDAVTNAAAAIIASDEFKGALGEQVVLHSPGGLKAERLLIVGLGKAKTLSVDEVRKAAGAAVRWAKPRGMRQIAIAFPEDHALSDEHLENLPCTLLSRALIEGAGIAEMDWDTYRSDRKDRSIEVLTVIAPENEESTTREIQTGFEEGRILSEAQNFARALVNEPGNVLTPTELGRRAAAMCGEKGLKCEVYSTEKLEELKMGAFAAVAKGSAQPPALVVMTYEPKLEKGKVPAKDAPVLGLVGKGITFDTGGISLKSADGMEKMKYDMAGAAAMIGAMHAIAQLKPSVKVIGIVCSAENMPSGTAYKPGDVVTAMSGKTIEILNTDAEGRMVLADGLHYAKTLGCTHLIDAATLTGACVVALGMINAGLFSNDDETFENFSRAIQVSGEKFWRLPCTEDYKDQIKSQIADIMNTGGTRWGGAISAAMFLKEFAEDTPWIHLDIAGCAWNEEVKPWHPKGPSGTAVRSIVEWVRTYSA</sequence>
<evidence type="ECO:0000256" key="5">
    <source>
        <dbReference type="ARBA" id="ARBA00022670"/>
    </source>
</evidence>
<comment type="similarity">
    <text evidence="3 8">Belongs to the peptidase M17 family.</text>
</comment>
<dbReference type="InterPro" id="IPR011356">
    <property type="entry name" value="Leucine_aapep/pepB"/>
</dbReference>
<feature type="binding site" evidence="8">
    <location>
        <position position="290"/>
    </location>
    <ligand>
        <name>Mn(2+)</name>
        <dbReference type="ChEBI" id="CHEBI:29035"/>
        <label>2</label>
    </ligand>
</feature>
<proteinExistence type="inferred from homology"/>
<keyword evidence="5 8" id="KW-0645">Protease</keyword>
<dbReference type="Gene3D" id="3.40.220.10">
    <property type="entry name" value="Leucine Aminopeptidase, subunit E, domain 1"/>
    <property type="match status" value="1"/>
</dbReference>
<dbReference type="PANTHER" id="PTHR11963:SF23">
    <property type="entry name" value="CYTOSOL AMINOPEPTIDASE"/>
    <property type="match status" value="1"/>
</dbReference>
<keyword evidence="8" id="KW-0963">Cytoplasm</keyword>
<comment type="catalytic activity">
    <reaction evidence="2 8">
        <text>Release of an N-terminal amino acid, preferentially leucine, but not glutamic or aspartic acids.</text>
        <dbReference type="EC" id="3.4.11.10"/>
    </reaction>
</comment>
<protein>
    <recommendedName>
        <fullName evidence="8">Probable cytosol aminopeptidase</fullName>
        <ecNumber evidence="8">3.4.11.1</ecNumber>
    </recommendedName>
    <alternativeName>
        <fullName evidence="8">Leucine aminopeptidase</fullName>
        <shortName evidence="8">LAP</shortName>
        <ecNumber evidence="8">3.4.11.10</ecNumber>
    </alternativeName>
    <alternativeName>
        <fullName evidence="8">Leucyl aminopeptidase</fullName>
    </alternativeName>
</protein>
<dbReference type="GO" id="GO:0030145">
    <property type="term" value="F:manganese ion binding"/>
    <property type="evidence" value="ECO:0007669"/>
    <property type="project" value="UniProtKB-UniRule"/>
</dbReference>
<dbReference type="PANTHER" id="PTHR11963">
    <property type="entry name" value="LEUCINE AMINOPEPTIDASE-RELATED"/>
    <property type="match status" value="1"/>
</dbReference>
<dbReference type="HAMAP" id="MF_00181">
    <property type="entry name" value="Cytosol_peptidase_M17"/>
    <property type="match status" value="1"/>
</dbReference>
<dbReference type="EMBL" id="SHKW01000001">
    <property type="protein sequence ID" value="RZU43408.1"/>
    <property type="molecule type" value="Genomic_DNA"/>
</dbReference>
<dbReference type="OrthoDB" id="9809354at2"/>
<comment type="catalytic activity">
    <reaction evidence="1 8">
        <text>Release of an N-terminal amino acid, Xaa-|-Yaa-, in which Xaa is preferably Leu, but may be other amino acids including Pro although not Arg or Lys, and Yaa may be Pro. Amino acid amides and methyl esters are also readily hydrolyzed, but rates on arylamides are exceedingly low.</text>
        <dbReference type="EC" id="3.4.11.1"/>
    </reaction>
</comment>
<comment type="cofactor">
    <cofactor evidence="8">
        <name>Mn(2+)</name>
        <dbReference type="ChEBI" id="CHEBI:29035"/>
    </cofactor>
    <text evidence="8">Binds 2 manganese ions per subunit.</text>
</comment>
<comment type="subcellular location">
    <subcellularLocation>
        <location evidence="8">Cytoplasm</location>
    </subcellularLocation>
</comment>